<dbReference type="RefSeq" id="WP_132243002.1">
    <property type="nucleotide sequence ID" value="NZ_SLWV01000003.1"/>
</dbReference>
<feature type="domain" description="LysM" evidence="1">
    <location>
        <begin position="44"/>
        <end position="94"/>
    </location>
</feature>
<dbReference type="Pfam" id="PF01476">
    <property type="entry name" value="LysM"/>
    <property type="match status" value="1"/>
</dbReference>
<accession>A0A4R2L0X1</accession>
<dbReference type="Proteomes" id="UP000294919">
    <property type="component" value="Unassembled WGS sequence"/>
</dbReference>
<dbReference type="InterPro" id="IPR036779">
    <property type="entry name" value="LysM_dom_sf"/>
</dbReference>
<name>A0A4R2L0X1_9FIRM</name>
<gene>
    <name evidence="2" type="ORF">EV214_103265</name>
</gene>
<evidence type="ECO:0000313" key="3">
    <source>
        <dbReference type="Proteomes" id="UP000294919"/>
    </source>
</evidence>
<dbReference type="PROSITE" id="PS51782">
    <property type="entry name" value="LYSM"/>
    <property type="match status" value="1"/>
</dbReference>
<reference evidence="2 3" key="1">
    <citation type="submission" date="2019-03" db="EMBL/GenBank/DDBJ databases">
        <title>Genomic Encyclopedia of Type Strains, Phase IV (KMG-IV): sequencing the most valuable type-strain genomes for metagenomic binning, comparative biology and taxonomic classification.</title>
        <authorList>
            <person name="Goeker M."/>
        </authorList>
    </citation>
    <scope>NUCLEOTIDE SEQUENCE [LARGE SCALE GENOMIC DNA]</scope>
    <source>
        <strain evidence="2 3">DSM 102940</strain>
    </source>
</reference>
<dbReference type="Gene3D" id="3.10.350.10">
    <property type="entry name" value="LysM domain"/>
    <property type="match status" value="1"/>
</dbReference>
<organism evidence="2 3">
    <name type="scientific">Marinisporobacter balticus</name>
    <dbReference type="NCBI Taxonomy" id="2018667"/>
    <lineage>
        <taxon>Bacteria</taxon>
        <taxon>Bacillati</taxon>
        <taxon>Bacillota</taxon>
        <taxon>Clostridia</taxon>
        <taxon>Peptostreptococcales</taxon>
        <taxon>Thermotaleaceae</taxon>
        <taxon>Marinisporobacter</taxon>
    </lineage>
</organism>
<dbReference type="EMBL" id="SLWV01000003">
    <property type="protein sequence ID" value="TCO79212.1"/>
    <property type="molecule type" value="Genomic_DNA"/>
</dbReference>
<protein>
    <submittedName>
        <fullName evidence="2">LysM domain-containing protein</fullName>
    </submittedName>
</protein>
<dbReference type="OrthoDB" id="1716479at2"/>
<dbReference type="CDD" id="cd00118">
    <property type="entry name" value="LysM"/>
    <property type="match status" value="1"/>
</dbReference>
<comment type="caution">
    <text evidence="2">The sequence shown here is derived from an EMBL/GenBank/DDBJ whole genome shotgun (WGS) entry which is preliminary data.</text>
</comment>
<evidence type="ECO:0000259" key="1">
    <source>
        <dbReference type="PROSITE" id="PS51782"/>
    </source>
</evidence>
<dbReference type="AlphaFoldDB" id="A0A4R2L0X1"/>
<proteinExistence type="predicted"/>
<sequence>MRKNHLRIVNRKRFVCTLVVIFLSIYLIANVFNTAEGADDIKCVQIHIKYGDTIWALAKEFSPKNKDIRKTIYRISIINDLDTLDIYPGQVIKIPLE</sequence>
<evidence type="ECO:0000313" key="2">
    <source>
        <dbReference type="EMBL" id="TCO79212.1"/>
    </source>
</evidence>
<dbReference type="SUPFAM" id="SSF54106">
    <property type="entry name" value="LysM domain"/>
    <property type="match status" value="1"/>
</dbReference>
<keyword evidence="3" id="KW-1185">Reference proteome</keyword>
<dbReference type="InterPro" id="IPR018392">
    <property type="entry name" value="LysM"/>
</dbReference>